<dbReference type="RefSeq" id="XP_007775954.1">
    <property type="nucleotide sequence ID" value="XM_007777764.1"/>
</dbReference>
<reference evidence="2" key="1">
    <citation type="journal article" date="2012" name="Science">
        <title>The Paleozoic origin of enzymatic lignin decomposition reconstructed from 31 fungal genomes.</title>
        <authorList>
            <person name="Floudas D."/>
            <person name="Binder M."/>
            <person name="Riley R."/>
            <person name="Barry K."/>
            <person name="Blanchette R.A."/>
            <person name="Henrissat B."/>
            <person name="Martinez A.T."/>
            <person name="Otillar R."/>
            <person name="Spatafora J.W."/>
            <person name="Yadav J.S."/>
            <person name="Aerts A."/>
            <person name="Benoit I."/>
            <person name="Boyd A."/>
            <person name="Carlson A."/>
            <person name="Copeland A."/>
            <person name="Coutinho P.M."/>
            <person name="de Vries R.P."/>
            <person name="Ferreira P."/>
            <person name="Findley K."/>
            <person name="Foster B."/>
            <person name="Gaskell J."/>
            <person name="Glotzer D."/>
            <person name="Gorecki P."/>
            <person name="Heitman J."/>
            <person name="Hesse C."/>
            <person name="Hori C."/>
            <person name="Igarashi K."/>
            <person name="Jurgens J.A."/>
            <person name="Kallen N."/>
            <person name="Kersten P."/>
            <person name="Kohler A."/>
            <person name="Kuees U."/>
            <person name="Kumar T.K.A."/>
            <person name="Kuo A."/>
            <person name="LaButti K."/>
            <person name="Larrondo L.F."/>
            <person name="Lindquist E."/>
            <person name="Ling A."/>
            <person name="Lombard V."/>
            <person name="Lucas S."/>
            <person name="Lundell T."/>
            <person name="Martin R."/>
            <person name="McLaughlin D.J."/>
            <person name="Morgenstern I."/>
            <person name="Morin E."/>
            <person name="Murat C."/>
            <person name="Nagy L.G."/>
            <person name="Nolan M."/>
            <person name="Ohm R.A."/>
            <person name="Patyshakuliyeva A."/>
            <person name="Rokas A."/>
            <person name="Ruiz-Duenas F.J."/>
            <person name="Sabat G."/>
            <person name="Salamov A."/>
            <person name="Samejima M."/>
            <person name="Schmutz J."/>
            <person name="Slot J.C."/>
            <person name="St John F."/>
            <person name="Stenlid J."/>
            <person name="Sun H."/>
            <person name="Sun S."/>
            <person name="Syed K."/>
            <person name="Tsang A."/>
            <person name="Wiebenga A."/>
            <person name="Young D."/>
            <person name="Pisabarro A."/>
            <person name="Eastwood D.C."/>
            <person name="Martin F."/>
            <person name="Cullen D."/>
            <person name="Grigoriev I.V."/>
            <person name="Hibbett D.S."/>
        </authorList>
    </citation>
    <scope>NUCLEOTIDE SEQUENCE [LARGE SCALE GENOMIC DNA]</scope>
    <source>
        <strain evidence="2">RWD-64-598 SS2</strain>
    </source>
</reference>
<dbReference type="EMBL" id="JH711616">
    <property type="protein sequence ID" value="EIW73868.1"/>
    <property type="molecule type" value="Genomic_DNA"/>
</dbReference>
<organism evidence="1 2">
    <name type="scientific">Coniophora puteana (strain RWD-64-598)</name>
    <name type="common">Brown rot fungus</name>
    <dbReference type="NCBI Taxonomy" id="741705"/>
    <lineage>
        <taxon>Eukaryota</taxon>
        <taxon>Fungi</taxon>
        <taxon>Dikarya</taxon>
        <taxon>Basidiomycota</taxon>
        <taxon>Agaricomycotina</taxon>
        <taxon>Agaricomycetes</taxon>
        <taxon>Agaricomycetidae</taxon>
        <taxon>Boletales</taxon>
        <taxon>Coniophorineae</taxon>
        <taxon>Coniophoraceae</taxon>
        <taxon>Coniophora</taxon>
    </lineage>
</organism>
<dbReference type="AlphaFoldDB" id="R7SCI2"/>
<gene>
    <name evidence="1" type="ORF">CONPUDRAFT_160615</name>
</gene>
<evidence type="ECO:0000313" key="1">
    <source>
        <dbReference type="EMBL" id="EIW73868.1"/>
    </source>
</evidence>
<dbReference type="Proteomes" id="UP000053558">
    <property type="component" value="Unassembled WGS sequence"/>
</dbReference>
<dbReference type="KEGG" id="cput:CONPUDRAFT_160615"/>
<accession>R7SCI2</accession>
<protein>
    <submittedName>
        <fullName evidence="1">Uncharacterized protein</fullName>
    </submittedName>
</protein>
<keyword evidence="2" id="KW-1185">Reference proteome</keyword>
<evidence type="ECO:0000313" key="2">
    <source>
        <dbReference type="Proteomes" id="UP000053558"/>
    </source>
</evidence>
<dbReference type="GeneID" id="19204351"/>
<name>R7SCI2_CONPW</name>
<proteinExistence type="predicted"/>
<sequence>MIGTFLTPIQPLVSPIGVAGEPAVRGPPKWVQRKVAAATEDLPTGYGWGSHPTACMDGPPTKVLPQIGYGPPGSRFAYAIWRGSPFNCPGSPALLGPLPGWNSQHRAASEFG</sequence>